<feature type="compositionally biased region" description="Low complexity" evidence="8">
    <location>
        <begin position="454"/>
        <end position="488"/>
    </location>
</feature>
<evidence type="ECO:0000313" key="9">
    <source>
        <dbReference type="EMBL" id="KAJ7624808.1"/>
    </source>
</evidence>
<dbReference type="Gene3D" id="3.90.640.10">
    <property type="entry name" value="Actin, Chain A, domain 4"/>
    <property type="match status" value="1"/>
</dbReference>
<dbReference type="AlphaFoldDB" id="A0AAD7BLT6"/>
<dbReference type="PANTHER" id="PTHR11937">
    <property type="entry name" value="ACTIN"/>
    <property type="match status" value="1"/>
</dbReference>
<evidence type="ECO:0000256" key="5">
    <source>
        <dbReference type="ARBA" id="ARBA00025222"/>
    </source>
</evidence>
<feature type="compositionally biased region" description="Polar residues" evidence="8">
    <location>
        <begin position="489"/>
        <end position="499"/>
    </location>
</feature>
<dbReference type="Pfam" id="PF00022">
    <property type="entry name" value="Actin"/>
    <property type="match status" value="1"/>
</dbReference>
<comment type="similarity">
    <text evidence="2">Belongs to the actin family. ARP6 subfamily.</text>
</comment>
<organism evidence="9 10">
    <name type="scientific">Roridomyces roridus</name>
    <dbReference type="NCBI Taxonomy" id="1738132"/>
    <lineage>
        <taxon>Eukaryota</taxon>
        <taxon>Fungi</taxon>
        <taxon>Dikarya</taxon>
        <taxon>Basidiomycota</taxon>
        <taxon>Agaricomycotina</taxon>
        <taxon>Agaricomycetes</taxon>
        <taxon>Agaricomycetidae</taxon>
        <taxon>Agaricales</taxon>
        <taxon>Marasmiineae</taxon>
        <taxon>Mycenaceae</taxon>
        <taxon>Roridomyces</taxon>
    </lineage>
</organism>
<evidence type="ECO:0000256" key="2">
    <source>
        <dbReference type="ARBA" id="ARBA00005665"/>
    </source>
</evidence>
<evidence type="ECO:0000256" key="6">
    <source>
        <dbReference type="ARBA" id="ARBA00063309"/>
    </source>
</evidence>
<evidence type="ECO:0000256" key="1">
    <source>
        <dbReference type="ARBA" id="ARBA00004496"/>
    </source>
</evidence>
<evidence type="ECO:0000313" key="10">
    <source>
        <dbReference type="Proteomes" id="UP001221142"/>
    </source>
</evidence>
<dbReference type="InterPro" id="IPR043129">
    <property type="entry name" value="ATPase_NBD"/>
</dbReference>
<feature type="region of interest" description="Disordered" evidence="8">
    <location>
        <begin position="404"/>
        <end position="516"/>
    </location>
</feature>
<reference evidence="9" key="1">
    <citation type="submission" date="2023-03" db="EMBL/GenBank/DDBJ databases">
        <title>Massive genome expansion in bonnet fungi (Mycena s.s.) driven by repeated elements and novel gene families across ecological guilds.</title>
        <authorList>
            <consortium name="Lawrence Berkeley National Laboratory"/>
            <person name="Harder C.B."/>
            <person name="Miyauchi S."/>
            <person name="Viragh M."/>
            <person name="Kuo A."/>
            <person name="Thoen E."/>
            <person name="Andreopoulos B."/>
            <person name="Lu D."/>
            <person name="Skrede I."/>
            <person name="Drula E."/>
            <person name="Henrissat B."/>
            <person name="Morin E."/>
            <person name="Kohler A."/>
            <person name="Barry K."/>
            <person name="LaButti K."/>
            <person name="Morin E."/>
            <person name="Salamov A."/>
            <person name="Lipzen A."/>
            <person name="Mereny Z."/>
            <person name="Hegedus B."/>
            <person name="Baldrian P."/>
            <person name="Stursova M."/>
            <person name="Weitz H."/>
            <person name="Taylor A."/>
            <person name="Grigoriev I.V."/>
            <person name="Nagy L.G."/>
            <person name="Martin F."/>
            <person name="Kauserud H."/>
        </authorList>
    </citation>
    <scope>NUCLEOTIDE SEQUENCE</scope>
    <source>
        <strain evidence="9">9284</strain>
    </source>
</reference>
<dbReference type="GO" id="GO:0005634">
    <property type="term" value="C:nucleus"/>
    <property type="evidence" value="ECO:0007669"/>
    <property type="project" value="UniProtKB-ARBA"/>
</dbReference>
<keyword evidence="10" id="KW-1185">Reference proteome</keyword>
<dbReference type="GO" id="GO:0005737">
    <property type="term" value="C:cytoplasm"/>
    <property type="evidence" value="ECO:0007669"/>
    <property type="project" value="UniProtKB-SubCell"/>
</dbReference>
<keyword evidence="4" id="KW-0963">Cytoplasm</keyword>
<evidence type="ECO:0000256" key="4">
    <source>
        <dbReference type="ARBA" id="ARBA00022490"/>
    </source>
</evidence>
<evidence type="ECO:0000256" key="8">
    <source>
        <dbReference type="SAM" id="MobiDB-lite"/>
    </source>
</evidence>
<protein>
    <recommendedName>
        <fullName evidence="3">Actin-like protein ARP6</fullName>
    </recommendedName>
    <alternativeName>
        <fullName evidence="7">Actin-like protein arp6</fullName>
    </alternativeName>
</protein>
<dbReference type="SUPFAM" id="SSF53067">
    <property type="entry name" value="Actin-like ATPase domain"/>
    <property type="match status" value="2"/>
</dbReference>
<dbReference type="SMART" id="SM00268">
    <property type="entry name" value="ACTIN"/>
    <property type="match status" value="1"/>
</dbReference>
<comment type="caution">
    <text evidence="9">The sequence shown here is derived from an EMBL/GenBank/DDBJ whole genome shotgun (WGS) entry which is preliminary data.</text>
</comment>
<evidence type="ECO:0000256" key="3">
    <source>
        <dbReference type="ARBA" id="ARBA00018633"/>
    </source>
</evidence>
<dbReference type="Gene3D" id="2.30.36.70">
    <property type="entry name" value="Actin, Chain A, domain 2"/>
    <property type="match status" value="1"/>
</dbReference>
<dbReference type="InterPro" id="IPR004000">
    <property type="entry name" value="Actin"/>
</dbReference>
<sequence length="516" mass="56460">MVLLVLENGACSTKAGIVDHPTALEPRIVTNAVVRSKGDKATYVGHEFDRCKDYSSLSYRLPLEKGYVVDWDAQKAVWDGILSEEVLNVNPTESTVLITEPYFNLPKIQEVYDEFIFEEYEFSSQYRAPPASLIPHGSLFNHPGLPTPECMLIVDSGFSFTHVVPLMEGKIVWHAVKRLDVGGKLLTNQLKELVSFRQWNMMEETYIMNHVKETCCFVSQNFGEDLERSRKSPKDNPIVQEYVLPDLTKSNAGRIRQPEDIPLDGDQVLTMGNERFSVPELIFHPDDIGLEQSGLPATIAASIALLPDDLQGMFYANIGLIGGNTKFPGFRERLLSELAALAPVGCDVVIYQSPTDPALSAYHAAIGLASNPDFQVHVALTRAEYMENGTSAVRRKFPGWQQYQYKQQQQQQPRRTQEAPVKAAVKEKQKAAAGSGAGGKAKGKGKQREEGSSKKATASASATSKTTNTAAATAATAPASSNNAKAASGSDSGPSTRTRSGARRLTPVVEVPPRTW</sequence>
<evidence type="ECO:0000256" key="7">
    <source>
        <dbReference type="ARBA" id="ARBA00073820"/>
    </source>
</evidence>
<name>A0AAD7BLT6_9AGAR</name>
<comment type="subcellular location">
    <subcellularLocation>
        <location evidence="1">Cytoplasm</location>
    </subcellularLocation>
</comment>
<comment type="function">
    <text evidence="5">Component of the SWR1 complex which mediates the ATP-dependent exchange of histone H2A for the H2A variant HZT1 leading to transcriptional regulation of selected genes by chromatin remodeling. Involved in chromosome stability.</text>
</comment>
<proteinExistence type="inferred from homology"/>
<dbReference type="Gene3D" id="3.30.420.40">
    <property type="match status" value="2"/>
</dbReference>
<dbReference type="EMBL" id="JARKIF010000013">
    <property type="protein sequence ID" value="KAJ7624808.1"/>
    <property type="molecule type" value="Genomic_DNA"/>
</dbReference>
<dbReference type="FunFam" id="3.90.640.10:FF:000014">
    <property type="entry name" value="Putative actin-related protein 6"/>
    <property type="match status" value="1"/>
</dbReference>
<accession>A0AAD7BLT6</accession>
<comment type="subunit">
    <text evidence="6">Component of the SWR1 chromatin remodeling complex.</text>
</comment>
<feature type="compositionally biased region" description="Low complexity" evidence="8">
    <location>
        <begin position="404"/>
        <end position="423"/>
    </location>
</feature>
<dbReference type="CDD" id="cd10210">
    <property type="entry name" value="ASKHA_NBD_Arp6"/>
    <property type="match status" value="1"/>
</dbReference>
<gene>
    <name evidence="9" type="ORF">FB45DRAFT_991613</name>
</gene>
<dbReference type="Proteomes" id="UP001221142">
    <property type="component" value="Unassembled WGS sequence"/>
</dbReference>